<feature type="transmembrane region" description="Helical" evidence="1">
    <location>
        <begin position="366"/>
        <end position="389"/>
    </location>
</feature>
<keyword evidence="4" id="KW-1185">Reference proteome</keyword>
<gene>
    <name evidence="3" type="ORF">GSLYS_00021321001</name>
</gene>
<feature type="chain" id="PRO_5043315245" evidence="2">
    <location>
        <begin position="22"/>
        <end position="472"/>
    </location>
</feature>
<feature type="signal peptide" evidence="2">
    <location>
        <begin position="1"/>
        <end position="21"/>
    </location>
</feature>
<comment type="caution">
    <text evidence="3">The sequence shown here is derived from an EMBL/GenBank/DDBJ whole genome shotgun (WGS) entry which is preliminary data.</text>
</comment>
<dbReference type="Proteomes" id="UP001497497">
    <property type="component" value="Unassembled WGS sequence"/>
</dbReference>
<reference evidence="3 4" key="1">
    <citation type="submission" date="2024-04" db="EMBL/GenBank/DDBJ databases">
        <authorList>
            <consortium name="Genoscope - CEA"/>
            <person name="William W."/>
        </authorList>
    </citation>
    <scope>NUCLEOTIDE SEQUENCE [LARGE SCALE GENOMIC DNA]</scope>
</reference>
<sequence length="472" mass="53170">MMMMYFSKTISLSMLIRICFGMYRDEWNSVERPHSFTFVYTKAKDGLVSLTWKNYVPRTQFQCSIYNMPKCDAADENTSSVYEANMTSNSSAYISVFTIKSVQLFQDNTIWMSLADLSNNSNILTQYHLNVFAQAKTPTCDTVTLFDDINIQIHCLTESVYPAAICEFYINTNTTGLVKLTNGSILYKNQPSSTNGYIRTECTYTVSACILGHGSHFFSVVMYPNITSDLTDKIKTVGQYESQLILDLPDAPIIYSIKNGVKSTADGNMLSLYEGIASIICEYKRGFPPHKNISLKCGTIESYSSNKADIDMTSVILNTSTLNDYATCTCKVWRDDFNCPQKRVTIILNVELYQSNLDNGFKAATIGLGVTAGILVLVLLVAFTVFIVCRYKGKCVTKSRNAKKDNTRAYSDIEIEENPHTYEMPNCKATDSAQQDLTKVNMNKRKITDENHVHDEAVIENRNRENSVAENR</sequence>
<dbReference type="EMBL" id="CAXITT010001139">
    <property type="protein sequence ID" value="CAL1548004.1"/>
    <property type="molecule type" value="Genomic_DNA"/>
</dbReference>
<evidence type="ECO:0000313" key="4">
    <source>
        <dbReference type="Proteomes" id="UP001497497"/>
    </source>
</evidence>
<evidence type="ECO:0000313" key="3">
    <source>
        <dbReference type="EMBL" id="CAL1548004.1"/>
    </source>
</evidence>
<keyword evidence="1" id="KW-0472">Membrane</keyword>
<keyword evidence="1" id="KW-1133">Transmembrane helix</keyword>
<keyword evidence="2" id="KW-0732">Signal</keyword>
<protein>
    <submittedName>
        <fullName evidence="3">Uncharacterized protein</fullName>
    </submittedName>
</protein>
<accession>A0AAV2IRU3</accession>
<proteinExistence type="predicted"/>
<name>A0AAV2IRU3_LYMST</name>
<evidence type="ECO:0000256" key="1">
    <source>
        <dbReference type="SAM" id="Phobius"/>
    </source>
</evidence>
<dbReference type="AlphaFoldDB" id="A0AAV2IRU3"/>
<keyword evidence="1" id="KW-0812">Transmembrane</keyword>
<evidence type="ECO:0000256" key="2">
    <source>
        <dbReference type="SAM" id="SignalP"/>
    </source>
</evidence>
<organism evidence="3 4">
    <name type="scientific">Lymnaea stagnalis</name>
    <name type="common">Great pond snail</name>
    <name type="synonym">Helix stagnalis</name>
    <dbReference type="NCBI Taxonomy" id="6523"/>
    <lineage>
        <taxon>Eukaryota</taxon>
        <taxon>Metazoa</taxon>
        <taxon>Spiralia</taxon>
        <taxon>Lophotrochozoa</taxon>
        <taxon>Mollusca</taxon>
        <taxon>Gastropoda</taxon>
        <taxon>Heterobranchia</taxon>
        <taxon>Euthyneura</taxon>
        <taxon>Panpulmonata</taxon>
        <taxon>Hygrophila</taxon>
        <taxon>Lymnaeoidea</taxon>
        <taxon>Lymnaeidae</taxon>
        <taxon>Lymnaea</taxon>
    </lineage>
</organism>